<name>A0ACC1IZS4_9FUNG</name>
<dbReference type="EMBL" id="JANBPW010005778">
    <property type="protein sequence ID" value="KAJ1931910.1"/>
    <property type="molecule type" value="Genomic_DNA"/>
</dbReference>
<reference evidence="1" key="1">
    <citation type="submission" date="2022-07" db="EMBL/GenBank/DDBJ databases">
        <title>Phylogenomic reconstructions and comparative analyses of Kickxellomycotina fungi.</title>
        <authorList>
            <person name="Reynolds N.K."/>
            <person name="Stajich J.E."/>
            <person name="Barry K."/>
            <person name="Grigoriev I.V."/>
            <person name="Crous P."/>
            <person name="Smith M.E."/>
        </authorList>
    </citation>
    <scope>NUCLEOTIDE SEQUENCE</scope>
    <source>
        <strain evidence="1">NRRL 5244</strain>
    </source>
</reference>
<gene>
    <name evidence="1" type="ORF">FBU59_006551</name>
</gene>
<dbReference type="Proteomes" id="UP001150603">
    <property type="component" value="Unassembled WGS sequence"/>
</dbReference>
<feature type="non-terminal residue" evidence="1">
    <location>
        <position position="1"/>
    </location>
</feature>
<sequence length="375" mass="41113">PETESLEKATVSHDKSESTGGQSNAGDFAIDLSAEAVAGALEDISLADKAPSASRTSSKVPTASHPLQDDGPSPADIAAAILNKSAASHTYASRSTHYSSETERTAFSSPPRNSASPPLPPRKSLSPPLPPRKSLSPRLPPRAGPSSSKQTEITEADDSDDEADRREEQQRRLFKIAEQRRKERERMQHDKLSSGEIEMLRSGLANAHEQPRPITLRILNGSFPDGLRGSLYTLGPGRFDIKYNVQRELEQATQTFTFGNLMDALPLLGKFSFDDAEEKITYRSRLIAKQLAGRIQMEHGVSTRSPGALYQTDTNQTFLNMFIPKGSHYNTSEGECCNQDIQLFMPLQGSTQNIVTVNHMGAVQNLDPEDLRPRS</sequence>
<accession>A0ACC1IZS4</accession>
<protein>
    <submittedName>
        <fullName evidence="1">Uncharacterized protein</fullName>
    </submittedName>
</protein>
<evidence type="ECO:0000313" key="1">
    <source>
        <dbReference type="EMBL" id="KAJ1931910.1"/>
    </source>
</evidence>
<proteinExistence type="predicted"/>
<comment type="caution">
    <text evidence="1">The sequence shown here is derived from an EMBL/GenBank/DDBJ whole genome shotgun (WGS) entry which is preliminary data.</text>
</comment>
<feature type="non-terminal residue" evidence="1">
    <location>
        <position position="375"/>
    </location>
</feature>
<evidence type="ECO:0000313" key="2">
    <source>
        <dbReference type="Proteomes" id="UP001150603"/>
    </source>
</evidence>
<keyword evidence="2" id="KW-1185">Reference proteome</keyword>
<organism evidence="1 2">
    <name type="scientific">Linderina macrospora</name>
    <dbReference type="NCBI Taxonomy" id="4868"/>
    <lineage>
        <taxon>Eukaryota</taxon>
        <taxon>Fungi</taxon>
        <taxon>Fungi incertae sedis</taxon>
        <taxon>Zoopagomycota</taxon>
        <taxon>Kickxellomycotina</taxon>
        <taxon>Kickxellomycetes</taxon>
        <taxon>Kickxellales</taxon>
        <taxon>Kickxellaceae</taxon>
        <taxon>Linderina</taxon>
    </lineage>
</organism>